<dbReference type="STRING" id="1129794.C427_4863"/>
<dbReference type="InterPro" id="IPR019629">
    <property type="entry name" value="Uncharacterised_HI1736/YgjV"/>
</dbReference>
<evidence type="ECO:0000313" key="3">
    <source>
        <dbReference type="Proteomes" id="UP000011864"/>
    </source>
</evidence>
<gene>
    <name evidence="2" type="ORF">C427_4863</name>
</gene>
<name>K7AI82_9ALTE</name>
<dbReference type="Pfam" id="PF10688">
    <property type="entry name" value="Imp-YgjV"/>
    <property type="match status" value="1"/>
</dbReference>
<dbReference type="HOGENOM" id="CLU_3274066_0_0_6"/>
<keyword evidence="3" id="KW-1185">Reference proteome</keyword>
<accession>K7AI82</accession>
<reference evidence="2 3" key="1">
    <citation type="journal article" date="2013" name="Genome Announc.">
        <title>Complete Genome Sequence of Glaciecola psychrophila Strain 170T.</title>
        <authorList>
            <person name="Yin J."/>
            <person name="Chen J."/>
            <person name="Liu G."/>
            <person name="Yu Y."/>
            <person name="Song L."/>
            <person name="Wang X."/>
            <person name="Qu X."/>
        </authorList>
    </citation>
    <scope>NUCLEOTIDE SEQUENCE [LARGE SCALE GENOMIC DNA]</scope>
    <source>
        <strain evidence="2 3">170</strain>
    </source>
</reference>
<dbReference type="KEGG" id="gps:C427_4863"/>
<evidence type="ECO:0000256" key="1">
    <source>
        <dbReference type="SAM" id="Phobius"/>
    </source>
</evidence>
<sequence length="41" mass="4598">MSIGTLSWLNHNHLVASIGGVIIEGMFLVVNGRKIFRLFKE</sequence>
<protein>
    <submittedName>
        <fullName evidence="2">Uncharacterized protein</fullName>
    </submittedName>
</protein>
<dbReference type="Proteomes" id="UP000011864">
    <property type="component" value="Chromosome"/>
</dbReference>
<dbReference type="EMBL" id="CP003837">
    <property type="protein sequence ID" value="AGH46962.1"/>
    <property type="molecule type" value="Genomic_DNA"/>
</dbReference>
<dbReference type="AlphaFoldDB" id="K7AI82"/>
<keyword evidence="1" id="KW-0472">Membrane</keyword>
<organism evidence="2 3">
    <name type="scientific">Paraglaciecola psychrophila 170</name>
    <dbReference type="NCBI Taxonomy" id="1129794"/>
    <lineage>
        <taxon>Bacteria</taxon>
        <taxon>Pseudomonadati</taxon>
        <taxon>Pseudomonadota</taxon>
        <taxon>Gammaproteobacteria</taxon>
        <taxon>Alteromonadales</taxon>
        <taxon>Alteromonadaceae</taxon>
        <taxon>Paraglaciecola</taxon>
    </lineage>
</organism>
<proteinExistence type="predicted"/>
<dbReference type="PATRIC" id="fig|1129794.4.peg.4846"/>
<keyword evidence="1" id="KW-1133">Transmembrane helix</keyword>
<feature type="transmembrane region" description="Helical" evidence="1">
    <location>
        <begin position="12"/>
        <end position="30"/>
    </location>
</feature>
<keyword evidence="1" id="KW-0812">Transmembrane</keyword>
<evidence type="ECO:0000313" key="2">
    <source>
        <dbReference type="EMBL" id="AGH46962.1"/>
    </source>
</evidence>